<feature type="domain" description="POTRA" evidence="10">
    <location>
        <begin position="347"/>
        <end position="421"/>
    </location>
</feature>
<comment type="subunit">
    <text evidence="8">Part of the Bam complex.</text>
</comment>
<dbReference type="EMBL" id="CAJQUM010000001">
    <property type="protein sequence ID" value="CAG4882227.1"/>
    <property type="molecule type" value="Genomic_DNA"/>
</dbReference>
<dbReference type="Pfam" id="PF01103">
    <property type="entry name" value="Omp85"/>
    <property type="match status" value="1"/>
</dbReference>
<comment type="function">
    <text evidence="8">Part of the outer membrane protein assembly complex, which is involved in assembly and insertion of beta-barrel proteins into the outer membrane.</text>
</comment>
<gene>
    <name evidence="8 11" type="primary">bamA</name>
    <name evidence="11" type="ORF">GTOL_10109</name>
</gene>
<organism evidence="11 12">
    <name type="scientific">Georgfuchsia toluolica</name>
    <dbReference type="NCBI Taxonomy" id="424218"/>
    <lineage>
        <taxon>Bacteria</taxon>
        <taxon>Pseudomonadati</taxon>
        <taxon>Pseudomonadota</taxon>
        <taxon>Betaproteobacteria</taxon>
        <taxon>Nitrosomonadales</taxon>
        <taxon>Sterolibacteriaceae</taxon>
        <taxon>Georgfuchsia</taxon>
    </lineage>
</organism>
<evidence type="ECO:0000256" key="7">
    <source>
        <dbReference type="ARBA" id="ARBA00023237"/>
    </source>
</evidence>
<dbReference type="InterPro" id="IPR000184">
    <property type="entry name" value="Bac_surfAg_D15"/>
</dbReference>
<dbReference type="PANTHER" id="PTHR12815:SF23">
    <property type="entry name" value="OUTER MEMBRANE PROTEIN ASSEMBLY FACTOR BAMA"/>
    <property type="match status" value="1"/>
</dbReference>
<evidence type="ECO:0000256" key="4">
    <source>
        <dbReference type="ARBA" id="ARBA00022729"/>
    </source>
</evidence>
<evidence type="ECO:0000313" key="12">
    <source>
        <dbReference type="Proteomes" id="UP000742786"/>
    </source>
</evidence>
<dbReference type="Proteomes" id="UP000742786">
    <property type="component" value="Unassembled WGS sequence"/>
</dbReference>
<keyword evidence="12" id="KW-1185">Reference proteome</keyword>
<evidence type="ECO:0000313" key="11">
    <source>
        <dbReference type="EMBL" id="CAG4882227.1"/>
    </source>
</evidence>
<comment type="subcellular location">
    <subcellularLocation>
        <location evidence="8">Cell outer membrane</location>
    </subcellularLocation>
    <subcellularLocation>
        <location evidence="1">Membrane</location>
    </subcellularLocation>
</comment>
<keyword evidence="4 8" id="KW-0732">Signal</keyword>
<dbReference type="NCBIfam" id="TIGR03303">
    <property type="entry name" value="OM_YaeT"/>
    <property type="match status" value="1"/>
</dbReference>
<dbReference type="GO" id="GO:0009279">
    <property type="term" value="C:cell outer membrane"/>
    <property type="evidence" value="ECO:0007669"/>
    <property type="project" value="UniProtKB-SubCell"/>
</dbReference>
<evidence type="ECO:0000256" key="5">
    <source>
        <dbReference type="ARBA" id="ARBA00022737"/>
    </source>
</evidence>
<dbReference type="Pfam" id="PF07244">
    <property type="entry name" value="POTRA"/>
    <property type="match status" value="5"/>
</dbReference>
<comment type="similarity">
    <text evidence="8">Belongs to the BamA family.</text>
</comment>
<evidence type="ECO:0000256" key="2">
    <source>
        <dbReference type="ARBA" id="ARBA00022452"/>
    </source>
</evidence>
<sequence precursor="true">MKKTVMAGLLSALFASSASAFEPFVVKDIRVEGIQRTEAGTVFGYLPVKVGETMTDEKAAQAVKALFATGFFKDVRLEIDNNVLVVVIDERPAIASITFSGMKALDGDQLKKSMRDIGMAESRIFDRALLDSAEKEIKRVYLSRGYYAANVTTTVTPLERNRVGISFTVDEGEIAKIKQINIIGAKAFKESDLLDRFTLRTPGWMTWYTKNDQYSKQKLSGDIETLRSFYLDNGYLEFELESSQVSISPDKRDIYITISIKEDAKYTVSGIKLAGNLLLPEAELKKLVTITAGETYSRQKLNDSTKAISERLGNEGYAFANVNVAPELDHEKHSAAFIIFIDPGRRVYVRQVNVVGNTHTRDEVIRREVRQMEASWYDGTKINRSKSRVDKLGYFEEVAVETPPVPGSTDQVDFNVKVKEKPTGSVTLGAGFASSEGLILSGSIQQDNIFGSGKSIAVQVNTSKSNSVLSLSYTNPYYTIDGVSRGFDVYQRKTDTGKLSSLAAYGVSSFGGGVRYGVPLSEEDGVSFGLAADSSKIDLTAFSPLIYQNYVAQNGSEFSTIRASAGFGQDSVDSRIYPTKGRIQRVGLETTVPGGTGALKYARANYQYQVFYPLSRIFTLMLNGEASVASGYGGKEMPFWLNYYAGGIGSVRGFENGTLGPFDAATGEYLGGTRRLVGNAEVLFPMPGMGTDKSLRLSAFLDAGQIWGKSQSIALGDLRFSTGLAFTWSSPMGPLKFSLARALKKETNDKVQLFQFQLGSVF</sequence>
<proteinExistence type="inferred from homology"/>
<dbReference type="InterPro" id="IPR034746">
    <property type="entry name" value="POTRA"/>
</dbReference>
<feature type="domain" description="POTRA" evidence="10">
    <location>
        <begin position="24"/>
        <end position="91"/>
    </location>
</feature>
<dbReference type="FunFam" id="3.10.20.310:FF:000002">
    <property type="entry name" value="Outer membrane protein assembly factor BamA"/>
    <property type="match status" value="1"/>
</dbReference>
<dbReference type="Gene3D" id="3.10.20.310">
    <property type="entry name" value="membrane protein fhac"/>
    <property type="match status" value="5"/>
</dbReference>
<evidence type="ECO:0000256" key="8">
    <source>
        <dbReference type="HAMAP-Rule" id="MF_01430"/>
    </source>
</evidence>
<keyword evidence="3 8" id="KW-0812">Transmembrane</keyword>
<reference evidence="11" key="1">
    <citation type="submission" date="2021-04" db="EMBL/GenBank/DDBJ databases">
        <authorList>
            <person name="Hornung B."/>
        </authorList>
    </citation>
    <scope>NUCLEOTIDE SEQUENCE</scope>
    <source>
        <strain evidence="11">G5G6</strain>
    </source>
</reference>
<dbReference type="InterPro" id="IPR023707">
    <property type="entry name" value="OM_assembly_BamA"/>
</dbReference>
<keyword evidence="7 8" id="KW-0998">Cell outer membrane</keyword>
<keyword evidence="5 8" id="KW-0677">Repeat</keyword>
<dbReference type="Gene3D" id="2.40.160.50">
    <property type="entry name" value="membrane protein fhac: a member of the omp85/tpsb transporter family"/>
    <property type="match status" value="1"/>
</dbReference>
<dbReference type="GO" id="GO:0043165">
    <property type="term" value="P:Gram-negative-bacterium-type cell outer membrane assembly"/>
    <property type="evidence" value="ECO:0007669"/>
    <property type="project" value="UniProtKB-UniRule"/>
</dbReference>
<feature type="domain" description="POTRA" evidence="10">
    <location>
        <begin position="175"/>
        <end position="263"/>
    </location>
</feature>
<dbReference type="PIRSF" id="PIRSF006076">
    <property type="entry name" value="OM_assembly_OMP85"/>
    <property type="match status" value="1"/>
</dbReference>
<feature type="domain" description="POTRA" evidence="10">
    <location>
        <begin position="92"/>
        <end position="172"/>
    </location>
</feature>
<dbReference type="GO" id="GO:0051205">
    <property type="term" value="P:protein insertion into membrane"/>
    <property type="evidence" value="ECO:0007669"/>
    <property type="project" value="UniProtKB-UniRule"/>
</dbReference>
<comment type="caution">
    <text evidence="11">The sequence shown here is derived from an EMBL/GenBank/DDBJ whole genome shotgun (WGS) entry which is preliminary data.</text>
</comment>
<dbReference type="HAMAP" id="MF_01430">
    <property type="entry name" value="OM_assembly_BamA"/>
    <property type="match status" value="1"/>
</dbReference>
<feature type="domain" description="POTRA" evidence="10">
    <location>
        <begin position="266"/>
        <end position="344"/>
    </location>
</feature>
<dbReference type="InterPro" id="IPR010827">
    <property type="entry name" value="BamA/TamA_POTRA"/>
</dbReference>
<evidence type="ECO:0000256" key="9">
    <source>
        <dbReference type="NCBIfam" id="TIGR03303"/>
    </source>
</evidence>
<evidence type="ECO:0000256" key="6">
    <source>
        <dbReference type="ARBA" id="ARBA00023136"/>
    </source>
</evidence>
<feature type="chain" id="PRO_5038201634" description="Outer membrane protein assembly factor BamA" evidence="8">
    <location>
        <begin position="21"/>
        <end position="762"/>
    </location>
</feature>
<evidence type="ECO:0000256" key="3">
    <source>
        <dbReference type="ARBA" id="ARBA00022692"/>
    </source>
</evidence>
<dbReference type="AlphaFoldDB" id="A0A916J4B7"/>
<evidence type="ECO:0000256" key="1">
    <source>
        <dbReference type="ARBA" id="ARBA00004370"/>
    </source>
</evidence>
<name>A0A916J4B7_9PROT</name>
<dbReference type="RefSeq" id="WP_220634324.1">
    <property type="nucleotide sequence ID" value="NZ_CAJQUM010000001.1"/>
</dbReference>
<keyword evidence="2 8" id="KW-1134">Transmembrane beta strand</keyword>
<keyword evidence="6 8" id="KW-0472">Membrane</keyword>
<feature type="signal peptide" evidence="8">
    <location>
        <begin position="1"/>
        <end position="20"/>
    </location>
</feature>
<dbReference type="PROSITE" id="PS51779">
    <property type="entry name" value="POTRA"/>
    <property type="match status" value="5"/>
</dbReference>
<dbReference type="InterPro" id="IPR039910">
    <property type="entry name" value="D15-like"/>
</dbReference>
<evidence type="ECO:0000259" key="10">
    <source>
        <dbReference type="PROSITE" id="PS51779"/>
    </source>
</evidence>
<accession>A0A916J4B7</accession>
<protein>
    <recommendedName>
        <fullName evidence="8 9">Outer membrane protein assembly factor BamA</fullName>
    </recommendedName>
</protein>
<dbReference type="PANTHER" id="PTHR12815">
    <property type="entry name" value="SORTING AND ASSEMBLY MACHINERY SAMM50 PROTEIN FAMILY MEMBER"/>
    <property type="match status" value="1"/>
</dbReference>